<protein>
    <submittedName>
        <fullName evidence="1">Uncharacterized protein</fullName>
    </submittedName>
</protein>
<accession>A0A0B5DXX6</accession>
<sequence length="138" mass="14706">MNMIDAILYIASLDDAGAWYRDHRPDLLARDEAGEIAVPEVVAGIARTPTHISGDLGLSYVRVTAGQLAELVACPQITVLARRPYAPGVQDQVYADLAADPEASALYDSVYSRAPYEVEDGEGGTVTVTPPARFGQMG</sequence>
<dbReference type="EMBL" id="CP004393">
    <property type="protein sequence ID" value="AJE46005.1"/>
    <property type="molecule type" value="Genomic_DNA"/>
</dbReference>
<organism evidence="1 2">
    <name type="scientific">Celeribacter indicus</name>
    <dbReference type="NCBI Taxonomy" id="1208324"/>
    <lineage>
        <taxon>Bacteria</taxon>
        <taxon>Pseudomonadati</taxon>
        <taxon>Pseudomonadota</taxon>
        <taxon>Alphaproteobacteria</taxon>
        <taxon>Rhodobacterales</taxon>
        <taxon>Roseobacteraceae</taxon>
        <taxon>Celeribacter</taxon>
    </lineage>
</organism>
<name>A0A0B5DXX6_9RHOB</name>
<dbReference type="STRING" id="1208324.P73_1290"/>
<proteinExistence type="predicted"/>
<dbReference type="Proteomes" id="UP000031521">
    <property type="component" value="Chromosome"/>
</dbReference>
<dbReference type="HOGENOM" id="CLU_1851537_0_0_5"/>
<keyword evidence="2" id="KW-1185">Reference proteome</keyword>
<dbReference type="OrthoDB" id="7867655at2"/>
<dbReference type="KEGG" id="cid:P73_1290"/>
<evidence type="ECO:0000313" key="1">
    <source>
        <dbReference type="EMBL" id="AJE46005.1"/>
    </source>
</evidence>
<dbReference type="RefSeq" id="WP_052453076.1">
    <property type="nucleotide sequence ID" value="NZ_CP004393.1"/>
</dbReference>
<dbReference type="AlphaFoldDB" id="A0A0B5DXX6"/>
<gene>
    <name evidence="1" type="ORF">P73_1290</name>
</gene>
<reference evidence="1 2" key="1">
    <citation type="journal article" date="2014" name="Int. J. Syst. Evol. Microbiol.">
        <title>Celeribacter indicus sp. nov., a polycyclic aromatic hydrocarbon-degrading bacterium from deep-sea sediment and reclassification of Huaishuia halophila as Celeribacter halophilus comb. nov.</title>
        <authorList>
            <person name="Lai Q."/>
            <person name="Cao J."/>
            <person name="Yuan J."/>
            <person name="Li F."/>
            <person name="Shao Z."/>
        </authorList>
    </citation>
    <scope>NUCLEOTIDE SEQUENCE [LARGE SCALE GENOMIC DNA]</scope>
    <source>
        <strain evidence="1">P73</strain>
    </source>
</reference>
<evidence type="ECO:0000313" key="2">
    <source>
        <dbReference type="Proteomes" id="UP000031521"/>
    </source>
</evidence>